<feature type="transmembrane region" description="Helical" evidence="1">
    <location>
        <begin position="108"/>
        <end position="131"/>
    </location>
</feature>
<accession>A0A6I3M3N1</accession>
<name>A0A6I3M3N1_9MICO</name>
<evidence type="ECO:0000313" key="2">
    <source>
        <dbReference type="EMBL" id="MTH67974.1"/>
    </source>
</evidence>
<reference evidence="2 3" key="1">
    <citation type="submission" date="2019-11" db="EMBL/GenBank/DDBJ databases">
        <title>Agromyces kandeliae sp. nov., isolated from mangrove soil.</title>
        <authorList>
            <person name="Wang R."/>
        </authorList>
    </citation>
    <scope>NUCLEOTIDE SEQUENCE [LARGE SCALE GENOMIC DNA]</scope>
    <source>
        <strain evidence="2 3">JCM 11433</strain>
    </source>
</reference>
<dbReference type="AlphaFoldDB" id="A0A6I3M3N1"/>
<evidence type="ECO:0000256" key="1">
    <source>
        <dbReference type="SAM" id="Phobius"/>
    </source>
</evidence>
<keyword evidence="1" id="KW-0472">Membrane</keyword>
<feature type="transmembrane region" description="Helical" evidence="1">
    <location>
        <begin position="84"/>
        <end position="102"/>
    </location>
</feature>
<gene>
    <name evidence="2" type="ORF">GJ743_06255</name>
</gene>
<comment type="caution">
    <text evidence="2">The sequence shown here is derived from an EMBL/GenBank/DDBJ whole genome shotgun (WGS) entry which is preliminary data.</text>
</comment>
<dbReference type="Proteomes" id="UP000433071">
    <property type="component" value="Unassembled WGS sequence"/>
</dbReference>
<keyword evidence="1" id="KW-1133">Transmembrane helix</keyword>
<feature type="transmembrane region" description="Helical" evidence="1">
    <location>
        <begin position="15"/>
        <end position="39"/>
    </location>
</feature>
<dbReference type="RefSeq" id="WP_155051032.1">
    <property type="nucleotide sequence ID" value="NZ_BAAAIB010000001.1"/>
</dbReference>
<keyword evidence="3" id="KW-1185">Reference proteome</keyword>
<keyword evidence="1" id="KW-0812">Transmembrane</keyword>
<dbReference type="OrthoDB" id="4947602at2"/>
<feature type="transmembrane region" description="Helical" evidence="1">
    <location>
        <begin position="51"/>
        <end position="72"/>
    </location>
</feature>
<protein>
    <submittedName>
        <fullName evidence="2">Uncharacterized protein</fullName>
    </submittedName>
</protein>
<proteinExistence type="predicted"/>
<sequence length="146" mass="15527">MSDETRTAGRPPKRIIAVVVLTYLAGFVDIALGVLLVLARYDAEVRRDGEQLPVTLLGAALILIGLLTIAMASGLTRARNSARIFVTALMGLSLATSALDLVRDADAIWSTLIGAIVPIAVILVLWTGLGARYFREGRSSRPEPSA</sequence>
<evidence type="ECO:0000313" key="3">
    <source>
        <dbReference type="Proteomes" id="UP000433071"/>
    </source>
</evidence>
<dbReference type="EMBL" id="WMLB01000017">
    <property type="protein sequence ID" value="MTH67974.1"/>
    <property type="molecule type" value="Genomic_DNA"/>
</dbReference>
<organism evidence="2 3">
    <name type="scientific">Agromyces bracchium</name>
    <dbReference type="NCBI Taxonomy" id="88376"/>
    <lineage>
        <taxon>Bacteria</taxon>
        <taxon>Bacillati</taxon>
        <taxon>Actinomycetota</taxon>
        <taxon>Actinomycetes</taxon>
        <taxon>Micrococcales</taxon>
        <taxon>Microbacteriaceae</taxon>
        <taxon>Agromyces</taxon>
    </lineage>
</organism>